<proteinExistence type="predicted"/>
<reference evidence="1 2" key="1">
    <citation type="journal article" date="2008" name="Genome Res.">
        <title>Genome sequence of the beta-rhizobium Cupriavidus taiwanensis and comparative genomics of rhizobia.</title>
        <authorList>
            <person name="Amadou C."/>
            <person name="Pascal G."/>
            <person name="Mangenot S."/>
            <person name="Glew M."/>
            <person name="Bontemps C."/>
            <person name="Capela D."/>
            <person name="Carrere S."/>
            <person name="Cruveiller S."/>
            <person name="Dossat C."/>
            <person name="Lajus A."/>
            <person name="Marchetti M."/>
            <person name="Poinsot V."/>
            <person name="Rouy Z."/>
            <person name="Servin B."/>
            <person name="Saad M."/>
            <person name="Schenowitz C."/>
            <person name="Barbe V."/>
            <person name="Batut J."/>
            <person name="Medigue C."/>
            <person name="Masson-Boivin C."/>
        </authorList>
    </citation>
    <scope>NUCLEOTIDE SEQUENCE [LARGE SCALE GENOMIC DNA]</scope>
    <source>
        <strain evidence="2">DSM 17343 / BCRC 17206 / CCUG 44338 / CIP 107171 / LMG 19424 / R1</strain>
    </source>
</reference>
<evidence type="ECO:0000313" key="2">
    <source>
        <dbReference type="Proteomes" id="UP000001692"/>
    </source>
</evidence>
<accession>B3RC36</accession>
<dbReference type="AlphaFoldDB" id="B3RC36"/>
<protein>
    <submittedName>
        <fullName evidence="1">Uncharacterized protein</fullName>
    </submittedName>
</protein>
<evidence type="ECO:0000313" key="1">
    <source>
        <dbReference type="EMBL" id="CAQ72461.1"/>
    </source>
</evidence>
<dbReference type="HOGENOM" id="CLU_2245454_0_0_4"/>
<dbReference type="EMBL" id="CU633750">
    <property type="protein sequence ID" value="CAQ72461.1"/>
    <property type="molecule type" value="Genomic_DNA"/>
</dbReference>
<keyword evidence="2" id="KW-1185">Reference proteome</keyword>
<dbReference type="Proteomes" id="UP000001692">
    <property type="component" value="Chromosome 2"/>
</dbReference>
<dbReference type="KEGG" id="cti:RALTA_B1878"/>
<name>B3RC36_CUPTR</name>
<organism evidence="1 2">
    <name type="scientific">Cupriavidus taiwanensis (strain DSM 17343 / BCRC 17206 / CCUG 44338 / CIP 107171 / LMG 19424 / R1)</name>
    <name type="common">Ralstonia taiwanensis (strain LMG 19424)</name>
    <dbReference type="NCBI Taxonomy" id="977880"/>
    <lineage>
        <taxon>Bacteria</taxon>
        <taxon>Pseudomonadati</taxon>
        <taxon>Pseudomonadota</taxon>
        <taxon>Betaproteobacteria</taxon>
        <taxon>Burkholderiales</taxon>
        <taxon>Burkholderiaceae</taxon>
        <taxon>Cupriavidus</taxon>
    </lineage>
</organism>
<gene>
    <name evidence="1" type="ordered locus">RALTA_B1878</name>
</gene>
<sequence length="104" mass="12199">MDRSILHRMSLCHCWKSAQAICRRHCKPSNRNGAARPASCVRHCQWTCRGFRRITWTKLHDQPVPCGLIEDVLARCAQKGHRLVQSRHLNVPVYTWTNVREWPN</sequence>